<comment type="caution">
    <text evidence="6">The sequence shown here is derived from an EMBL/GenBank/DDBJ whole genome shotgun (WGS) entry which is preliminary data.</text>
</comment>
<dbReference type="InterPro" id="IPR001647">
    <property type="entry name" value="HTH_TetR"/>
</dbReference>
<protein>
    <recommendedName>
        <fullName evidence="5">HTH tetR-type domain-containing protein</fullName>
    </recommendedName>
</protein>
<dbReference type="EMBL" id="PQWM01000067">
    <property type="protein sequence ID" value="RDZ06454.1"/>
    <property type="molecule type" value="Genomic_DNA"/>
</dbReference>
<evidence type="ECO:0000256" key="2">
    <source>
        <dbReference type="ARBA" id="ARBA00023125"/>
    </source>
</evidence>
<feature type="domain" description="HTH tetR-type" evidence="5">
    <location>
        <begin position="13"/>
        <end position="73"/>
    </location>
</feature>
<dbReference type="SUPFAM" id="SSF46689">
    <property type="entry name" value="Homeodomain-like"/>
    <property type="match status" value="1"/>
</dbReference>
<reference evidence="6 7" key="1">
    <citation type="journal article" date="2018" name="Appl. Environ. Microbiol.">
        <title>Antimicrobial susceptibility testing and tentative epidemiological cut-off values of five Bacillus species relevant for use as animal feed additives or for plant protection.</title>
        <authorList>
            <person name="Agerso Y."/>
            <person name="Stuer-Lauridsen B."/>
            <person name="Bjerre K."/>
            <person name="Jensen M.G."/>
            <person name="Johansen E."/>
            <person name="Bennedsen M."/>
            <person name="Brockmann E."/>
            <person name="Nielsen B."/>
        </authorList>
    </citation>
    <scope>NUCLEOTIDE SEQUENCE [LARGE SCALE GENOMIC DNA]</scope>
    <source>
        <strain evidence="6 7">CHCC20162</strain>
    </source>
</reference>
<dbReference type="Pfam" id="PF00440">
    <property type="entry name" value="TetR_N"/>
    <property type="match status" value="1"/>
</dbReference>
<accession>A0A3D8WU79</accession>
<dbReference type="PROSITE" id="PS50977">
    <property type="entry name" value="HTH_TETR_2"/>
    <property type="match status" value="1"/>
</dbReference>
<evidence type="ECO:0000313" key="6">
    <source>
        <dbReference type="EMBL" id="RDZ06454.1"/>
    </source>
</evidence>
<dbReference type="AlphaFoldDB" id="A0A3D8WU79"/>
<evidence type="ECO:0000256" key="4">
    <source>
        <dbReference type="SAM" id="Phobius"/>
    </source>
</evidence>
<dbReference type="GO" id="GO:0003677">
    <property type="term" value="F:DNA binding"/>
    <property type="evidence" value="ECO:0007669"/>
    <property type="project" value="UniProtKB-UniRule"/>
</dbReference>
<dbReference type="RefSeq" id="WP_116078891.1">
    <property type="nucleotide sequence ID" value="NZ_CP187631.1"/>
</dbReference>
<keyword evidence="4" id="KW-0812">Transmembrane</keyword>
<sequence length="206" mass="24234">MMKKNQDTDKRIKRSKDALKKATLSLMKEKELRSISITEIAERADFNRGTFYAHYKSKEDLLNEVVKEKMNELIKTLSASHVDIDIILSDEVPLVAISLFNHFWENAYYYQLMLCQNISPGFQDYLCETINNHFLKNIQTELANPNNHINHEIHSYYAAYSILGIIVYWFRNGLKYTPQYMAEQLVEITLNKPYKVTFKVPNRVNK</sequence>
<dbReference type="PANTHER" id="PTHR43479:SF7">
    <property type="entry name" value="TETR-FAMILY TRANSCRIPTIONAL REGULATOR"/>
    <property type="match status" value="1"/>
</dbReference>
<keyword evidence="2 3" id="KW-0238">DNA-binding</keyword>
<keyword evidence="4" id="KW-0472">Membrane</keyword>
<keyword evidence="1" id="KW-0678">Repressor</keyword>
<dbReference type="InterPro" id="IPR050624">
    <property type="entry name" value="HTH-type_Tx_Regulator"/>
</dbReference>
<dbReference type="Proteomes" id="UP000256519">
    <property type="component" value="Unassembled WGS sequence"/>
</dbReference>
<dbReference type="InterPro" id="IPR039532">
    <property type="entry name" value="TetR_C_Firmicutes"/>
</dbReference>
<dbReference type="InterPro" id="IPR009057">
    <property type="entry name" value="Homeodomain-like_sf"/>
</dbReference>
<organism evidence="6 7">
    <name type="scientific">Priestia megaterium</name>
    <name type="common">Bacillus megaterium</name>
    <dbReference type="NCBI Taxonomy" id="1404"/>
    <lineage>
        <taxon>Bacteria</taxon>
        <taxon>Bacillati</taxon>
        <taxon>Bacillota</taxon>
        <taxon>Bacilli</taxon>
        <taxon>Bacillales</taxon>
        <taxon>Bacillaceae</taxon>
        <taxon>Priestia</taxon>
    </lineage>
</organism>
<evidence type="ECO:0000256" key="3">
    <source>
        <dbReference type="PROSITE-ProRule" id="PRU00335"/>
    </source>
</evidence>
<proteinExistence type="predicted"/>
<evidence type="ECO:0000256" key="1">
    <source>
        <dbReference type="ARBA" id="ARBA00022491"/>
    </source>
</evidence>
<dbReference type="Pfam" id="PF14278">
    <property type="entry name" value="TetR_C_8"/>
    <property type="match status" value="1"/>
</dbReference>
<dbReference type="PANTHER" id="PTHR43479">
    <property type="entry name" value="ACREF/ENVCD OPERON REPRESSOR-RELATED"/>
    <property type="match status" value="1"/>
</dbReference>
<evidence type="ECO:0000259" key="5">
    <source>
        <dbReference type="PROSITE" id="PS50977"/>
    </source>
</evidence>
<gene>
    <name evidence="6" type="ORF">C3744_28960</name>
</gene>
<name>A0A3D8WU79_PRIMG</name>
<evidence type="ECO:0000313" key="7">
    <source>
        <dbReference type="Proteomes" id="UP000256519"/>
    </source>
</evidence>
<feature type="transmembrane region" description="Helical" evidence="4">
    <location>
        <begin position="153"/>
        <end position="170"/>
    </location>
</feature>
<dbReference type="Gene3D" id="1.10.357.10">
    <property type="entry name" value="Tetracycline Repressor, domain 2"/>
    <property type="match status" value="1"/>
</dbReference>
<feature type="DNA-binding region" description="H-T-H motif" evidence="3">
    <location>
        <begin position="36"/>
        <end position="55"/>
    </location>
</feature>
<keyword evidence="4" id="KW-1133">Transmembrane helix</keyword>